<dbReference type="SUPFAM" id="SSF51182">
    <property type="entry name" value="RmlC-like cupins"/>
    <property type="match status" value="1"/>
</dbReference>
<dbReference type="InterPro" id="IPR006045">
    <property type="entry name" value="Cupin_1"/>
</dbReference>
<dbReference type="Proteomes" id="UP001159364">
    <property type="component" value="Linkage Group LG01"/>
</dbReference>
<dbReference type="Pfam" id="PF00190">
    <property type="entry name" value="Cupin_1"/>
    <property type="match status" value="1"/>
</dbReference>
<dbReference type="PANTHER" id="PTHR31238">
    <property type="entry name" value="GERMIN-LIKE PROTEIN SUBFAMILY 3 MEMBER 3"/>
    <property type="match status" value="1"/>
</dbReference>
<reference evidence="3 4" key="1">
    <citation type="submission" date="2021-09" db="EMBL/GenBank/DDBJ databases">
        <title>Genomic insights and catalytic innovation underlie evolution of tropane alkaloids biosynthesis.</title>
        <authorList>
            <person name="Wang Y.-J."/>
            <person name="Tian T."/>
            <person name="Huang J.-P."/>
            <person name="Huang S.-X."/>
        </authorList>
    </citation>
    <scope>NUCLEOTIDE SEQUENCE [LARGE SCALE GENOMIC DNA]</scope>
    <source>
        <strain evidence="3">KIB-2018</strain>
        <tissue evidence="3">Leaf</tissue>
    </source>
</reference>
<keyword evidence="4" id="KW-1185">Reference proteome</keyword>
<evidence type="ECO:0000313" key="4">
    <source>
        <dbReference type="Proteomes" id="UP001159364"/>
    </source>
</evidence>
<dbReference type="GO" id="GO:0030145">
    <property type="term" value="F:manganese ion binding"/>
    <property type="evidence" value="ECO:0007669"/>
    <property type="project" value="InterPro"/>
</dbReference>
<dbReference type="InterPro" id="IPR019780">
    <property type="entry name" value="Germin_Mn-BS"/>
</dbReference>
<organism evidence="3 4">
    <name type="scientific">Erythroxylum novogranatense</name>
    <dbReference type="NCBI Taxonomy" id="1862640"/>
    <lineage>
        <taxon>Eukaryota</taxon>
        <taxon>Viridiplantae</taxon>
        <taxon>Streptophyta</taxon>
        <taxon>Embryophyta</taxon>
        <taxon>Tracheophyta</taxon>
        <taxon>Spermatophyta</taxon>
        <taxon>Magnoliopsida</taxon>
        <taxon>eudicotyledons</taxon>
        <taxon>Gunneridae</taxon>
        <taxon>Pentapetalae</taxon>
        <taxon>rosids</taxon>
        <taxon>fabids</taxon>
        <taxon>Malpighiales</taxon>
        <taxon>Erythroxylaceae</taxon>
        <taxon>Erythroxylum</taxon>
    </lineage>
</organism>
<dbReference type="InterPro" id="IPR014710">
    <property type="entry name" value="RmlC-like_jellyroll"/>
</dbReference>
<dbReference type="EMBL" id="JAIWQS010000001">
    <property type="protein sequence ID" value="KAJ8774170.1"/>
    <property type="molecule type" value="Genomic_DNA"/>
</dbReference>
<gene>
    <name evidence="3" type="ORF">K2173_009601</name>
</gene>
<feature type="compositionally biased region" description="Polar residues" evidence="1">
    <location>
        <begin position="32"/>
        <end position="42"/>
    </location>
</feature>
<proteinExistence type="predicted"/>
<evidence type="ECO:0000313" key="3">
    <source>
        <dbReference type="EMBL" id="KAJ8774170.1"/>
    </source>
</evidence>
<protein>
    <recommendedName>
        <fullName evidence="2">Cupin type-1 domain-containing protein</fullName>
    </recommendedName>
</protein>
<feature type="compositionally biased region" description="Basic and acidic residues" evidence="1">
    <location>
        <begin position="43"/>
        <end position="53"/>
    </location>
</feature>
<evidence type="ECO:0000259" key="2">
    <source>
        <dbReference type="Pfam" id="PF00190"/>
    </source>
</evidence>
<feature type="domain" description="Cupin type-1" evidence="2">
    <location>
        <begin position="97"/>
        <end position="155"/>
    </location>
</feature>
<comment type="caution">
    <text evidence="3">The sequence shown here is derived from an EMBL/GenBank/DDBJ whole genome shotgun (WGS) entry which is preliminary data.</text>
</comment>
<accession>A0AAV8U755</accession>
<feature type="region of interest" description="Disordered" evidence="1">
    <location>
        <begin position="30"/>
        <end position="53"/>
    </location>
</feature>
<dbReference type="Gene3D" id="2.60.120.10">
    <property type="entry name" value="Jelly Rolls"/>
    <property type="match status" value="1"/>
</dbReference>
<evidence type="ECO:0000256" key="1">
    <source>
        <dbReference type="SAM" id="MobiDB-lite"/>
    </source>
</evidence>
<dbReference type="PROSITE" id="PS00725">
    <property type="entry name" value="GERMIN"/>
    <property type="match status" value="1"/>
</dbReference>
<sequence length="163" mass="17580">MNTTVAMGGKATGGNFNGYGPWMQVQRMNPRPSMQRQVQSVSNREETRKGDSSQLIEDRAPVAEECLQLMERVEDQEAINIIREGIAIPPTIPPDLVTGFCEQQFPGVNGLGISIALVDIVSKGVVPMHTHPAASEILFVVQGSITAGFISSANNDVMVFPKA</sequence>
<name>A0AAV8U755_9ROSI</name>
<dbReference type="AlphaFoldDB" id="A0AAV8U755"/>
<dbReference type="InterPro" id="IPR011051">
    <property type="entry name" value="RmlC_Cupin_sf"/>
</dbReference>